<keyword evidence="4" id="KW-0949">S-adenosyl-L-methionine</keyword>
<sequence length="623" mass="70272">MEETIHQVEATTPNYHTQAAHDLARLFPQAMSDGKIDLNVIKTLLGEDTAPERERFGLFWPGKADAIHAAQIPTTATLSPDLDHSVHWDTTENIFIEGDNLEVLKILQKHYYGKIKCIYIDPPYNTGKDFVYPDNYSDSITNYLDITGQRDSEGKITTNSESDGRFHSKWLNMMYPRLVLARNLLTRDGVIFISIDDNEAAALRALLDEIFGSHNFLGQFVWTTKNAARGVPPRTMLMSNQEYVLAFGRDINQVTFKGLNRDESDFGNPDNDPRGLWRSESLKATGKQNNYFSIVDPETGNKFYANWAFSEESLNQMIKKNLIIFPDDETHTPRQKKFIDSYINDRKAFVTNLGWFSTENATKTLMSMFSNRKIFDFPKPLDLIAFLINQATQENSLILDFFAGSGTTAHAVMQLNAEDGGHRRCISVQLPEPTPENSEAHKAGFQTIADISRERIRRAGTKILEERENSSSQSDHALDTGFRAYKLTDTHFAKWQATTDLTTEELQGALNFALNSADSHSSQYDLLTEILLKMGVSLTEQISQETISGLDVYSIAEGTMYAYLDAAHAPTLDQIRHLIKTCMPGRLILLEDCFTDGSGHADDELKTNIVQECKAHDIELYIA</sequence>
<evidence type="ECO:0000256" key="1">
    <source>
        <dbReference type="ARBA" id="ARBA00006594"/>
    </source>
</evidence>
<reference evidence="6 7" key="1">
    <citation type="journal article" date="2017" name="BMC Genomics">
        <title>Comparative genomic and phylogenomic analyses of the Bifidobacteriaceae family.</title>
        <authorList>
            <person name="Lugli G.A."/>
            <person name="Milani C."/>
            <person name="Turroni F."/>
            <person name="Duranti S."/>
            <person name="Mancabelli L."/>
            <person name="Mangifesta M."/>
            <person name="Ferrario C."/>
            <person name="Modesto M."/>
            <person name="Mattarelli P."/>
            <person name="Jiri K."/>
            <person name="van Sinderen D."/>
            <person name="Ventura M."/>
        </authorList>
    </citation>
    <scope>NUCLEOTIDE SEQUENCE [LARGE SCALE GENOMIC DNA]</scope>
    <source>
        <strain evidence="6 7">DSM 24762</strain>
    </source>
</reference>
<keyword evidence="3 6" id="KW-0808">Transferase</keyword>
<gene>
    <name evidence="6" type="ORF">ALMA_1099</name>
</gene>
<dbReference type="Proteomes" id="UP000243657">
    <property type="component" value="Unassembled WGS sequence"/>
</dbReference>
<dbReference type="GO" id="GO:0032259">
    <property type="term" value="P:methylation"/>
    <property type="evidence" value="ECO:0007669"/>
    <property type="project" value="UniProtKB-KW"/>
</dbReference>
<keyword evidence="2 6" id="KW-0489">Methyltransferase</keyword>
<dbReference type="EMBL" id="MWWT01000007">
    <property type="protein sequence ID" value="OZG53857.1"/>
    <property type="molecule type" value="Genomic_DNA"/>
</dbReference>
<dbReference type="InterPro" id="IPR029063">
    <property type="entry name" value="SAM-dependent_MTases_sf"/>
</dbReference>
<dbReference type="PRINTS" id="PR00506">
    <property type="entry name" value="D21N6MTFRASE"/>
</dbReference>
<dbReference type="GO" id="GO:0008170">
    <property type="term" value="F:N-methyltransferase activity"/>
    <property type="evidence" value="ECO:0007669"/>
    <property type="project" value="InterPro"/>
</dbReference>
<protein>
    <submittedName>
        <fullName evidence="6">DNA methyltransferase</fullName>
    </submittedName>
</protein>
<dbReference type="SUPFAM" id="SSF53335">
    <property type="entry name" value="S-adenosyl-L-methionine-dependent methyltransferases"/>
    <property type="match status" value="1"/>
</dbReference>
<dbReference type="InterPro" id="IPR002941">
    <property type="entry name" value="DNA_methylase_N4/N6"/>
</dbReference>
<accession>A0A261F401</accession>
<dbReference type="InterPro" id="IPR002052">
    <property type="entry name" value="DNA_methylase_N6_adenine_CS"/>
</dbReference>
<dbReference type="PIRSF" id="PIRSF015855">
    <property type="entry name" value="TypeIII_Mtase_mKpnI"/>
    <property type="match status" value="1"/>
</dbReference>
<comment type="similarity">
    <text evidence="1">Belongs to the N(4)/N(6)-methyltransferase family.</text>
</comment>
<keyword evidence="7" id="KW-1185">Reference proteome</keyword>
<dbReference type="InterPro" id="IPR002295">
    <property type="entry name" value="N4/N6-MTase_EcoPI_Mod-like"/>
</dbReference>
<comment type="caution">
    <text evidence="6">The sequence shown here is derived from an EMBL/GenBank/DDBJ whole genome shotgun (WGS) entry which is preliminary data.</text>
</comment>
<evidence type="ECO:0000313" key="7">
    <source>
        <dbReference type="Proteomes" id="UP000243657"/>
    </source>
</evidence>
<dbReference type="Pfam" id="PF01555">
    <property type="entry name" value="N6_N4_Mtase"/>
    <property type="match status" value="1"/>
</dbReference>
<evidence type="ECO:0000313" key="6">
    <source>
        <dbReference type="EMBL" id="OZG53857.1"/>
    </source>
</evidence>
<organism evidence="6 7">
    <name type="scientific">Alloscardovia macacae</name>
    <dbReference type="NCBI Taxonomy" id="1160091"/>
    <lineage>
        <taxon>Bacteria</taxon>
        <taxon>Bacillati</taxon>
        <taxon>Actinomycetota</taxon>
        <taxon>Actinomycetes</taxon>
        <taxon>Bifidobacteriales</taxon>
        <taxon>Bifidobacteriaceae</taxon>
        <taxon>Alloscardovia</taxon>
    </lineage>
</organism>
<name>A0A261F401_9BIFI</name>
<dbReference type="AlphaFoldDB" id="A0A261F401"/>
<dbReference type="PROSITE" id="PS00092">
    <property type="entry name" value="N6_MTASE"/>
    <property type="match status" value="1"/>
</dbReference>
<dbReference type="RefSeq" id="WP_094726743.1">
    <property type="nucleotide sequence ID" value="NZ_JBHLWS010000004.1"/>
</dbReference>
<dbReference type="GO" id="GO:0003677">
    <property type="term" value="F:DNA binding"/>
    <property type="evidence" value="ECO:0007669"/>
    <property type="project" value="InterPro"/>
</dbReference>
<evidence type="ECO:0000256" key="3">
    <source>
        <dbReference type="ARBA" id="ARBA00022679"/>
    </source>
</evidence>
<dbReference type="Gene3D" id="3.40.50.150">
    <property type="entry name" value="Vaccinia Virus protein VP39"/>
    <property type="match status" value="1"/>
</dbReference>
<proteinExistence type="inferred from homology"/>
<evidence type="ECO:0000259" key="5">
    <source>
        <dbReference type="Pfam" id="PF01555"/>
    </source>
</evidence>
<evidence type="ECO:0000256" key="2">
    <source>
        <dbReference type="ARBA" id="ARBA00022603"/>
    </source>
</evidence>
<feature type="domain" description="DNA methylase N-4/N-6" evidence="5">
    <location>
        <begin position="115"/>
        <end position="417"/>
    </location>
</feature>
<evidence type="ECO:0000256" key="4">
    <source>
        <dbReference type="ARBA" id="ARBA00022691"/>
    </source>
</evidence>